<comment type="caution">
    <text evidence="1">The sequence shown here is derived from an EMBL/GenBank/DDBJ whole genome shotgun (WGS) entry which is preliminary data.</text>
</comment>
<evidence type="ECO:0000313" key="2">
    <source>
        <dbReference type="Proteomes" id="UP000494106"/>
    </source>
</evidence>
<dbReference type="OrthoDB" id="7338160at2759"/>
<dbReference type="EMBL" id="CADEBC010000551">
    <property type="protein sequence ID" value="CAB3251904.1"/>
    <property type="molecule type" value="Genomic_DNA"/>
</dbReference>
<protein>
    <submittedName>
        <fullName evidence="1">Uncharacterized protein</fullName>
    </submittedName>
</protein>
<accession>A0A8S1B0A6</accession>
<name>A0A8S1B0A6_ARCPL</name>
<reference evidence="1 2" key="1">
    <citation type="submission" date="2020-04" db="EMBL/GenBank/DDBJ databases">
        <authorList>
            <person name="Wallbank WR R."/>
            <person name="Pardo Diaz C."/>
            <person name="Kozak K."/>
            <person name="Martin S."/>
            <person name="Jiggins C."/>
            <person name="Moest M."/>
            <person name="Warren A I."/>
            <person name="Byers J.R.P. K."/>
            <person name="Montejo-Kovacevich G."/>
            <person name="Yen C E."/>
        </authorList>
    </citation>
    <scope>NUCLEOTIDE SEQUENCE [LARGE SCALE GENOMIC DNA]</scope>
</reference>
<keyword evidence="2" id="KW-1185">Reference proteome</keyword>
<dbReference type="AlphaFoldDB" id="A0A8S1B0A6"/>
<evidence type="ECO:0000313" key="1">
    <source>
        <dbReference type="EMBL" id="CAB3251904.1"/>
    </source>
</evidence>
<organism evidence="1 2">
    <name type="scientific">Arctia plantaginis</name>
    <name type="common">Wood tiger moth</name>
    <name type="synonym">Phalaena plantaginis</name>
    <dbReference type="NCBI Taxonomy" id="874455"/>
    <lineage>
        <taxon>Eukaryota</taxon>
        <taxon>Metazoa</taxon>
        <taxon>Ecdysozoa</taxon>
        <taxon>Arthropoda</taxon>
        <taxon>Hexapoda</taxon>
        <taxon>Insecta</taxon>
        <taxon>Pterygota</taxon>
        <taxon>Neoptera</taxon>
        <taxon>Endopterygota</taxon>
        <taxon>Lepidoptera</taxon>
        <taxon>Glossata</taxon>
        <taxon>Ditrysia</taxon>
        <taxon>Noctuoidea</taxon>
        <taxon>Erebidae</taxon>
        <taxon>Arctiinae</taxon>
        <taxon>Arctia</taxon>
    </lineage>
</organism>
<gene>
    <name evidence="1" type="ORF">APLA_LOCUS13249</name>
</gene>
<dbReference type="Proteomes" id="UP000494106">
    <property type="component" value="Unassembled WGS sequence"/>
</dbReference>
<sequence>MNFLYGAVFLIFASIEARKAPKIQIFEIRDRGNNGIELRDLAFTPESQKRAESKLLNLFQSKKQKKTQNHVAEQLIEELKKLKGDEGNKISDDAFVHVLRNVFDDSDSTSEEVFVDKTRNDRPDPLQPIRNILRTL</sequence>
<proteinExistence type="predicted"/>